<evidence type="ECO:0000313" key="2">
    <source>
        <dbReference type="EMBL" id="CAI6334917.1"/>
    </source>
</evidence>
<comment type="caution">
    <text evidence="2">The sequence shown here is derived from an EMBL/GenBank/DDBJ whole genome shotgun (WGS) entry which is preliminary data.</text>
</comment>
<dbReference type="AlphaFoldDB" id="A0A9W4UH50"/>
<evidence type="ECO:0000256" key="1">
    <source>
        <dbReference type="SAM" id="MobiDB-lite"/>
    </source>
</evidence>
<name>A0A9W4UH50_9PLEO</name>
<keyword evidence="3" id="KW-1185">Reference proteome</keyword>
<organism evidence="2 3">
    <name type="scientific">Periconia digitata</name>
    <dbReference type="NCBI Taxonomy" id="1303443"/>
    <lineage>
        <taxon>Eukaryota</taxon>
        <taxon>Fungi</taxon>
        <taxon>Dikarya</taxon>
        <taxon>Ascomycota</taxon>
        <taxon>Pezizomycotina</taxon>
        <taxon>Dothideomycetes</taxon>
        <taxon>Pleosporomycetidae</taxon>
        <taxon>Pleosporales</taxon>
        <taxon>Massarineae</taxon>
        <taxon>Periconiaceae</taxon>
        <taxon>Periconia</taxon>
    </lineage>
</organism>
<evidence type="ECO:0000313" key="3">
    <source>
        <dbReference type="Proteomes" id="UP001152607"/>
    </source>
</evidence>
<dbReference type="OrthoDB" id="6105938at2759"/>
<protein>
    <submittedName>
        <fullName evidence="2">Uncharacterized protein</fullName>
    </submittedName>
</protein>
<feature type="compositionally biased region" description="Basic and acidic residues" evidence="1">
    <location>
        <begin position="183"/>
        <end position="193"/>
    </location>
</feature>
<feature type="compositionally biased region" description="Acidic residues" evidence="1">
    <location>
        <begin position="74"/>
        <end position="89"/>
    </location>
</feature>
<sequence>MEPAIKSTQNTQLAGGTPQSKSPGFHLSFEELRRIQVLEAVEFLLHRDHYEDPFHRIFLDLFKMKEEEGKADFEESDHEGERDDEEAVDDGAGTGEGEDSGYGVPIFIDNMRREYQQEIISVLDDDTLRDAIKEANVTGMKEWDEKFGQEDGDRFWRMQESIPFDVPGTFFPLPRNEEDENERQEKIQKARMDASKKAGLDEDDWFRHRPEVRDEVSIDRRTLVYLRTLHSILLDPTIGMSQALRDGFVYRLEGADYYNSWKVDYFSMRDWKMCSDTQREAFLKIFTLDEDSMEEWRNRLGENKMCHTRSGFDTELRGLRGLIHEKTMLKWALPELEWLDEDTVKEGGYKECPACAVRLSEIDEDEADAPHRTVRVDSKSGPELFGKCCYDQFLENLERTGCEGLTVERPHWDLYNGLAVLGTDPTAVADGLELIKTYVDALPPRPIIQVSSVDLEHYGAFFRATVTDLTNEIAKYSLLGVRERLTEVRILGYYVAYDRLKAFADKNVSEYRKVLQIQADVRGLQGCLTAKHKVFECYKNQ</sequence>
<feature type="compositionally biased region" description="Polar residues" evidence="1">
    <location>
        <begin position="1"/>
        <end position="22"/>
    </location>
</feature>
<feature type="region of interest" description="Disordered" evidence="1">
    <location>
        <begin position="1"/>
        <end position="24"/>
    </location>
</feature>
<feature type="region of interest" description="Disordered" evidence="1">
    <location>
        <begin position="70"/>
        <end position="103"/>
    </location>
</feature>
<accession>A0A9W4UH50</accession>
<gene>
    <name evidence="2" type="ORF">PDIGIT_LOCUS7990</name>
</gene>
<reference evidence="2" key="1">
    <citation type="submission" date="2023-01" db="EMBL/GenBank/DDBJ databases">
        <authorList>
            <person name="Van Ghelder C."/>
            <person name="Rancurel C."/>
        </authorList>
    </citation>
    <scope>NUCLEOTIDE SEQUENCE</scope>
    <source>
        <strain evidence="2">CNCM I-4278</strain>
    </source>
</reference>
<feature type="region of interest" description="Disordered" evidence="1">
    <location>
        <begin position="167"/>
        <end position="193"/>
    </location>
</feature>
<dbReference type="Proteomes" id="UP001152607">
    <property type="component" value="Unassembled WGS sequence"/>
</dbReference>
<dbReference type="EMBL" id="CAOQHR010000005">
    <property type="protein sequence ID" value="CAI6334917.1"/>
    <property type="molecule type" value="Genomic_DNA"/>
</dbReference>
<proteinExistence type="predicted"/>